<proteinExistence type="inferred from homology"/>
<feature type="signal peptide" evidence="2">
    <location>
        <begin position="1"/>
        <end position="19"/>
    </location>
</feature>
<dbReference type="PANTHER" id="PTHR46825">
    <property type="entry name" value="D-ALANYL-D-ALANINE-CARBOXYPEPTIDASE/ENDOPEPTIDASE AMPH"/>
    <property type="match status" value="1"/>
</dbReference>
<dbReference type="InterPro" id="IPR001466">
    <property type="entry name" value="Beta-lactam-related"/>
</dbReference>
<dbReference type="Proteomes" id="UP000284375">
    <property type="component" value="Unassembled WGS sequence"/>
</dbReference>
<dbReference type="SUPFAM" id="SSF56601">
    <property type="entry name" value="beta-lactamase/transpeptidase-like"/>
    <property type="match status" value="1"/>
</dbReference>
<feature type="chain" id="PRO_5019479870" description="Beta-lactamase-related domain-containing protein" evidence="2">
    <location>
        <begin position="20"/>
        <end position="522"/>
    </location>
</feature>
<name>A0A423VZG4_CYTCH</name>
<reference evidence="4 5" key="1">
    <citation type="submission" date="2015-09" db="EMBL/GenBank/DDBJ databases">
        <title>Host preference determinants of Valsa canker pathogens revealed by comparative genomics.</title>
        <authorList>
            <person name="Yin Z."/>
            <person name="Huang L."/>
        </authorList>
    </citation>
    <scope>NUCLEOTIDE SEQUENCE [LARGE SCALE GENOMIC DNA]</scope>
    <source>
        <strain evidence="4 5">YSFL</strain>
    </source>
</reference>
<dbReference type="Pfam" id="PF00144">
    <property type="entry name" value="Beta-lactamase"/>
    <property type="match status" value="1"/>
</dbReference>
<dbReference type="EMBL" id="LJZO01000020">
    <property type="protein sequence ID" value="ROV96492.1"/>
    <property type="molecule type" value="Genomic_DNA"/>
</dbReference>
<dbReference type="InterPro" id="IPR050491">
    <property type="entry name" value="AmpC-like"/>
</dbReference>
<evidence type="ECO:0000259" key="3">
    <source>
        <dbReference type="Pfam" id="PF00144"/>
    </source>
</evidence>
<keyword evidence="5" id="KW-1185">Reference proteome</keyword>
<dbReference type="AlphaFoldDB" id="A0A423VZG4"/>
<evidence type="ECO:0000256" key="1">
    <source>
        <dbReference type="ARBA" id="ARBA00038215"/>
    </source>
</evidence>
<dbReference type="InterPro" id="IPR012338">
    <property type="entry name" value="Beta-lactam/transpept-like"/>
</dbReference>
<evidence type="ECO:0000313" key="4">
    <source>
        <dbReference type="EMBL" id="ROV96492.1"/>
    </source>
</evidence>
<comment type="similarity">
    <text evidence="1">Belongs to the peptidase S12 family.</text>
</comment>
<dbReference type="PANTHER" id="PTHR46825:SF9">
    <property type="entry name" value="BETA-LACTAMASE-RELATED DOMAIN-CONTAINING PROTEIN"/>
    <property type="match status" value="1"/>
</dbReference>
<feature type="domain" description="Beta-lactamase-related" evidence="3">
    <location>
        <begin position="55"/>
        <end position="380"/>
    </location>
</feature>
<dbReference type="OrthoDB" id="5946976at2759"/>
<protein>
    <recommendedName>
        <fullName evidence="3">Beta-lactamase-related domain-containing protein</fullName>
    </recommendedName>
</protein>
<dbReference type="STRING" id="252740.A0A423VZG4"/>
<sequence length="522" mass="58008">MRVSHANILLSAFVRGSGAFLEPYPQRPLTTTQASGNGHNAVCTNGLPFSSAALEGYIEDAMERWHAAGMAVAVINGNETWSKGFGYASLRTSTPVTPQTLFFTGSTTKSFTAAGLSLLIDNSSDYSSLGWTTPISKLLREDFVLSDEWATAHITLEDALCHRTGYPRHDLAIGNDTRQMIRSLRHLPMSAEPRARFQYNNMMFGAAGYLISKLTGSTLGGFFHRYLWAPMGMNETFLNLDDPSLEASRLSVADGYWWLNSTGGYVKQPMQIWEVLADEGAGAVLSNVVDYAKYLRVMMAEAGPISRAGHRELKRPRMFTDIEKGMFVGPVTYGLGWMSGIFEGEQVYFHTGTVTPFVTFMLMVPSRSYGIVTMANSYSKVRELVTYRILYDLFGVDENKRRDLEAQFRREEVLSKKALETCSERLYPHIPVPPLPPSVSLANHTGQYRHAAYGDIFVNLRCNDIESSPAVSSSQEAEELSGCQVRAKRGPNMQGQFDLALEHKTGNFWVAWLSLEVAPDEI</sequence>
<organism evidence="4 5">
    <name type="scientific">Cytospora chrysosperma</name>
    <name type="common">Cytospora canker fungus</name>
    <name type="synonym">Sphaeria chrysosperma</name>
    <dbReference type="NCBI Taxonomy" id="252740"/>
    <lineage>
        <taxon>Eukaryota</taxon>
        <taxon>Fungi</taxon>
        <taxon>Dikarya</taxon>
        <taxon>Ascomycota</taxon>
        <taxon>Pezizomycotina</taxon>
        <taxon>Sordariomycetes</taxon>
        <taxon>Sordariomycetidae</taxon>
        <taxon>Diaporthales</taxon>
        <taxon>Cytosporaceae</taxon>
        <taxon>Cytospora</taxon>
    </lineage>
</organism>
<evidence type="ECO:0000313" key="5">
    <source>
        <dbReference type="Proteomes" id="UP000284375"/>
    </source>
</evidence>
<gene>
    <name evidence="4" type="ORF">VSDG_05511</name>
</gene>
<keyword evidence="2" id="KW-0732">Signal</keyword>
<comment type="caution">
    <text evidence="4">The sequence shown here is derived from an EMBL/GenBank/DDBJ whole genome shotgun (WGS) entry which is preliminary data.</text>
</comment>
<accession>A0A423VZG4</accession>
<evidence type="ECO:0000256" key="2">
    <source>
        <dbReference type="SAM" id="SignalP"/>
    </source>
</evidence>
<dbReference type="Gene3D" id="3.40.710.10">
    <property type="entry name" value="DD-peptidase/beta-lactamase superfamily"/>
    <property type="match status" value="1"/>
</dbReference>